<keyword evidence="7" id="KW-0809">Transit peptide</keyword>
<evidence type="ECO:0000313" key="17">
    <source>
        <dbReference type="Ensembl" id="ENSMUNP00000030049.1"/>
    </source>
</evidence>
<dbReference type="FunFam" id="3.40.640.10:FF:000006">
    <property type="entry name" value="5-aminolevulinate synthase, mitochondrial"/>
    <property type="match status" value="1"/>
</dbReference>
<evidence type="ECO:0000313" key="18">
    <source>
        <dbReference type="Proteomes" id="UP000694405"/>
    </source>
</evidence>
<dbReference type="PANTHER" id="PTHR13693">
    <property type="entry name" value="CLASS II AMINOTRANSFERASE/8-AMINO-7-OXONONANOATE SYNTHASE"/>
    <property type="match status" value="1"/>
</dbReference>
<dbReference type="PANTHER" id="PTHR13693:SF58">
    <property type="entry name" value="5-AMINOLEVULINATE SYNTHASE, ERYTHROID-SPECIFIC, MITOCHONDRIAL"/>
    <property type="match status" value="1"/>
</dbReference>
<feature type="domain" description="Aminotransferase class I/classII large" evidence="16">
    <location>
        <begin position="234"/>
        <end position="574"/>
    </location>
</feature>
<keyword evidence="18" id="KW-1185">Reference proteome</keyword>
<dbReference type="GO" id="GO:0030170">
    <property type="term" value="F:pyridoxal phosphate binding"/>
    <property type="evidence" value="ECO:0007669"/>
    <property type="project" value="UniProtKB-UniRule"/>
</dbReference>
<keyword evidence="6 14" id="KW-0663">Pyridoxal phosphate</keyword>
<dbReference type="InterPro" id="IPR004839">
    <property type="entry name" value="Aminotransferase_I/II_large"/>
</dbReference>
<dbReference type="Gene3D" id="3.40.640.10">
    <property type="entry name" value="Type I PLP-dependent aspartate aminotransferase-like (Major domain)"/>
    <property type="match status" value="1"/>
</dbReference>
<dbReference type="InterPro" id="IPR015422">
    <property type="entry name" value="PyrdxlP-dep_Trfase_small"/>
</dbReference>
<evidence type="ECO:0000256" key="15">
    <source>
        <dbReference type="RuleBase" id="RU910713"/>
    </source>
</evidence>
<evidence type="ECO:0000256" key="10">
    <source>
        <dbReference type="ARBA" id="ARBA00023136"/>
    </source>
</evidence>
<dbReference type="PROSITE" id="PS00599">
    <property type="entry name" value="AA_TRANSFER_CLASS_2"/>
    <property type="match status" value="1"/>
</dbReference>
<evidence type="ECO:0000256" key="5">
    <source>
        <dbReference type="ARBA" id="ARBA00022792"/>
    </source>
</evidence>
<evidence type="ECO:0000256" key="14">
    <source>
        <dbReference type="RuleBase" id="RU003693"/>
    </source>
</evidence>
<evidence type="ECO:0000256" key="13">
    <source>
        <dbReference type="ARBA" id="ARBA00049013"/>
    </source>
</evidence>
<reference evidence="17" key="3">
    <citation type="submission" date="2025-09" db="UniProtKB">
        <authorList>
            <consortium name="Ensembl"/>
        </authorList>
    </citation>
    <scope>IDENTIFICATION</scope>
</reference>
<proteinExistence type="inferred from homology"/>
<evidence type="ECO:0000256" key="6">
    <source>
        <dbReference type="ARBA" id="ARBA00022898"/>
    </source>
</evidence>
<comment type="function">
    <text evidence="12">Catalyzes the pyridoxal 5'-phosphate (PLP)-dependent condensation of succinyl-CoA and glycine to form aminolevulinic acid (ALA), with CoA and CO2 as by-products. Contributes significantly to heme formation during erythropoiesis.</text>
</comment>
<dbReference type="InterPro" id="IPR015424">
    <property type="entry name" value="PyrdxlP-dep_Trfase"/>
</dbReference>
<comment type="similarity">
    <text evidence="3 14">Belongs to the class-II pyridoxal-phosphate-dependent aminotransferase family.</text>
</comment>
<dbReference type="GO" id="GO:0006782">
    <property type="term" value="P:protoporphyrinogen IX biosynthetic process"/>
    <property type="evidence" value="ECO:0007669"/>
    <property type="project" value="UniProtKB-UniRule"/>
</dbReference>
<evidence type="ECO:0000256" key="7">
    <source>
        <dbReference type="ARBA" id="ARBA00022946"/>
    </source>
</evidence>
<comment type="pathway">
    <text evidence="2 15">Porphyrin-containing compound metabolism; protoporphyrin-IX biosynthesis; 5-aminolevulinate from glycine: step 1/1.</text>
</comment>
<comment type="cofactor">
    <cofactor evidence="1 14">
        <name>pyridoxal 5'-phosphate</name>
        <dbReference type="ChEBI" id="CHEBI:597326"/>
    </cofactor>
</comment>
<evidence type="ECO:0000259" key="16">
    <source>
        <dbReference type="Pfam" id="PF00155"/>
    </source>
</evidence>
<dbReference type="GO" id="GO:0005759">
    <property type="term" value="C:mitochondrial matrix"/>
    <property type="evidence" value="ECO:0007669"/>
    <property type="project" value="UniProtKB-UniRule"/>
</dbReference>
<dbReference type="GO" id="GO:0003870">
    <property type="term" value="F:5-aminolevulinate synthase activity"/>
    <property type="evidence" value="ECO:0007669"/>
    <property type="project" value="UniProtKB-EC"/>
</dbReference>
<dbReference type="AlphaFoldDB" id="A0A8V5GQZ9"/>
<evidence type="ECO:0000256" key="4">
    <source>
        <dbReference type="ARBA" id="ARBA00022679"/>
    </source>
</evidence>
<dbReference type="Pfam" id="PF00155">
    <property type="entry name" value="Aminotran_1_2"/>
    <property type="match status" value="1"/>
</dbReference>
<dbReference type="GO" id="GO:0048821">
    <property type="term" value="P:erythrocyte development"/>
    <property type="evidence" value="ECO:0007669"/>
    <property type="project" value="TreeGrafter"/>
</dbReference>
<dbReference type="Ensembl" id="ENSMUNT00000033556.1">
    <property type="protein sequence ID" value="ENSMUNP00000030049.1"/>
    <property type="gene ID" value="ENSMUNG00000018665.1"/>
</dbReference>
<dbReference type="GO" id="GO:0005829">
    <property type="term" value="C:cytosol"/>
    <property type="evidence" value="ECO:0007669"/>
    <property type="project" value="UniProtKB-ARBA"/>
</dbReference>
<evidence type="ECO:0000256" key="2">
    <source>
        <dbReference type="ARBA" id="ARBA00005029"/>
    </source>
</evidence>
<evidence type="ECO:0000256" key="12">
    <source>
        <dbReference type="ARBA" id="ARBA00045913"/>
    </source>
</evidence>
<evidence type="ECO:0000256" key="11">
    <source>
        <dbReference type="ARBA" id="ARBA00023315"/>
    </source>
</evidence>
<evidence type="ECO:0000256" key="1">
    <source>
        <dbReference type="ARBA" id="ARBA00001933"/>
    </source>
</evidence>
<dbReference type="InterPro" id="IPR001917">
    <property type="entry name" value="Aminotrans_II_pyridoxalP_BS"/>
</dbReference>
<keyword evidence="9 15" id="KW-0350">Heme biosynthesis</keyword>
<keyword evidence="8 15" id="KW-0496">Mitochondrion</keyword>
<keyword evidence="4 15" id="KW-0808">Transferase</keyword>
<sequence length="614" mass="64057">MGGLWGAMGGLWGALGGLWGAMGGLWGALGGLWGGSGGLWGAMGDYGGAMGGLWGAMGVMGWNRGVMGGNGRLWGCIGGVMGGGWAVPDPPPIAGDTSRGSHCPFMDLGGDPPFVQRAPPEVQEDVTPPETGTAPSPIPIGDIGTGAYSSPIAPSPPAPLDWLMELMETPKEAPPERALEDNLPDGAFPYTALLESRLAALRSTHAYRVFTAVRRRAEAPPLALGGAPQRPLQLWCSNDYLGMSRHPAVLRAARAALSAHGLGSGGTRNLSGTSPVHEALELSLAQLHQQPQALLFGSCFSANDTGLGTLLRVLPGCEVFSDAGNHASIIQGILRSGAPKRLFRHNDPEHLGELLARSPPGTPKIVAFESVHSMDGSIAPLSELCDVAHAHGALTFVDEVHAVGLYGARGAGIAERDRVLHKVDIVAGTLGKAVGAVGGYLAGPAPLVDAVRSLGAGFIFTTSLPPAVAAGALAALRVLAGAEGRALRRALQRHARYLRELLRDRRLPVRACASHIVPLPVGDALAAQRLTQVLLQHHGLYVQAVNYPTVPRGEELLRLVPTPHHSPAMMENLAGERGAPPGSSCSSCRRPLHWALMSDWERRHFQGEAVPVGA</sequence>
<dbReference type="SUPFAM" id="SSF53383">
    <property type="entry name" value="PLP-dependent transferases"/>
    <property type="match status" value="1"/>
</dbReference>
<dbReference type="GO" id="GO:0042541">
    <property type="term" value="P:hemoglobin biosynthetic process"/>
    <property type="evidence" value="ECO:0007669"/>
    <property type="project" value="TreeGrafter"/>
</dbReference>
<dbReference type="InterPro" id="IPR050087">
    <property type="entry name" value="AON_synthase_class-II"/>
</dbReference>
<keyword evidence="5" id="KW-0999">Mitochondrion inner membrane</keyword>
<gene>
    <name evidence="17" type="primary">LOC117437394</name>
</gene>
<dbReference type="NCBIfam" id="TIGR01821">
    <property type="entry name" value="5aminolev_synth"/>
    <property type="match status" value="1"/>
</dbReference>
<dbReference type="InterPro" id="IPR015421">
    <property type="entry name" value="PyrdxlP-dep_Trfase_major"/>
</dbReference>
<organism evidence="17 18">
    <name type="scientific">Melopsittacus undulatus</name>
    <name type="common">Budgerigar</name>
    <name type="synonym">Psittacus undulatus</name>
    <dbReference type="NCBI Taxonomy" id="13146"/>
    <lineage>
        <taxon>Eukaryota</taxon>
        <taxon>Metazoa</taxon>
        <taxon>Chordata</taxon>
        <taxon>Craniata</taxon>
        <taxon>Vertebrata</taxon>
        <taxon>Euteleostomi</taxon>
        <taxon>Archelosauria</taxon>
        <taxon>Archosauria</taxon>
        <taxon>Dinosauria</taxon>
        <taxon>Saurischia</taxon>
        <taxon>Theropoda</taxon>
        <taxon>Coelurosauria</taxon>
        <taxon>Aves</taxon>
        <taxon>Neognathae</taxon>
        <taxon>Neoaves</taxon>
        <taxon>Telluraves</taxon>
        <taxon>Australaves</taxon>
        <taxon>Psittaciformes</taxon>
        <taxon>Psittaculidae</taxon>
        <taxon>Melopsittacus</taxon>
    </lineage>
</organism>
<name>A0A8V5GQZ9_MELUD</name>
<keyword evidence="11 15" id="KW-0012">Acyltransferase</keyword>
<comment type="subcellular location">
    <subcellularLocation>
        <location evidence="15">Mitochondrion inner membrane</location>
        <topology evidence="15">Peripheral membrane protein</topology>
    </subcellularLocation>
    <text evidence="15">Localizes to the matrix side of the mitochondrion inner membrane.</text>
</comment>
<reference evidence="17" key="1">
    <citation type="submission" date="2020-03" db="EMBL/GenBank/DDBJ databases">
        <title>Melopsittacus undulatus (budgerigar) genome, bMelUnd1, maternal haplotype with Z.</title>
        <authorList>
            <person name="Gedman G."/>
            <person name="Mountcastle J."/>
            <person name="Haase B."/>
            <person name="Formenti G."/>
            <person name="Wright T."/>
            <person name="Apodaca J."/>
            <person name="Pelan S."/>
            <person name="Chow W."/>
            <person name="Rhie A."/>
            <person name="Howe K."/>
            <person name="Fedrigo O."/>
            <person name="Jarvis E.D."/>
        </authorList>
    </citation>
    <scope>NUCLEOTIDE SEQUENCE [LARGE SCALE GENOMIC DNA]</scope>
</reference>
<evidence type="ECO:0000256" key="8">
    <source>
        <dbReference type="ARBA" id="ARBA00023128"/>
    </source>
</evidence>
<dbReference type="Gene3D" id="3.90.1150.10">
    <property type="entry name" value="Aspartate Aminotransferase, domain 1"/>
    <property type="match status" value="1"/>
</dbReference>
<dbReference type="GO" id="GO:0005743">
    <property type="term" value="C:mitochondrial inner membrane"/>
    <property type="evidence" value="ECO:0007669"/>
    <property type="project" value="UniProtKB-SubCell"/>
</dbReference>
<evidence type="ECO:0000256" key="9">
    <source>
        <dbReference type="ARBA" id="ARBA00023133"/>
    </source>
</evidence>
<keyword evidence="10" id="KW-0472">Membrane</keyword>
<dbReference type="EC" id="2.3.1.37" evidence="15"/>
<dbReference type="CDD" id="cd06454">
    <property type="entry name" value="KBL_like"/>
    <property type="match status" value="1"/>
</dbReference>
<comment type="catalytic activity">
    <reaction evidence="13">
        <text>succinyl-CoA + glycine + H(+) = 5-aminolevulinate + CO2 + CoA</text>
        <dbReference type="Rhea" id="RHEA:12921"/>
        <dbReference type="ChEBI" id="CHEBI:15378"/>
        <dbReference type="ChEBI" id="CHEBI:16526"/>
        <dbReference type="ChEBI" id="CHEBI:57287"/>
        <dbReference type="ChEBI" id="CHEBI:57292"/>
        <dbReference type="ChEBI" id="CHEBI:57305"/>
        <dbReference type="ChEBI" id="CHEBI:356416"/>
        <dbReference type="EC" id="2.3.1.37"/>
    </reaction>
    <physiologicalReaction direction="left-to-right" evidence="13">
        <dbReference type="Rhea" id="RHEA:12922"/>
    </physiologicalReaction>
</comment>
<dbReference type="InterPro" id="IPR010961">
    <property type="entry name" value="4pyrrol_synth_NH2levulA_synth"/>
</dbReference>
<reference evidence="17" key="2">
    <citation type="submission" date="2025-08" db="UniProtKB">
        <authorList>
            <consortium name="Ensembl"/>
        </authorList>
    </citation>
    <scope>IDENTIFICATION</scope>
</reference>
<dbReference type="Proteomes" id="UP000694405">
    <property type="component" value="Chromosome 22"/>
</dbReference>
<evidence type="ECO:0000256" key="3">
    <source>
        <dbReference type="ARBA" id="ARBA00008392"/>
    </source>
</evidence>
<accession>A0A8V5GQZ9</accession>
<protein>
    <recommendedName>
        <fullName evidence="15">5-aminolevulinate synthase</fullName>
        <ecNumber evidence="15">2.3.1.37</ecNumber>
    </recommendedName>
    <alternativeName>
        <fullName evidence="15">5-aminolevulinic acid synthase</fullName>
    </alternativeName>
    <alternativeName>
        <fullName evidence="15">Delta-ALA synthase</fullName>
    </alternativeName>
    <alternativeName>
        <fullName evidence="15">Delta-aminolevulinate synthase</fullName>
    </alternativeName>
</protein>